<keyword evidence="5" id="KW-1185">Reference proteome</keyword>
<evidence type="ECO:0000256" key="1">
    <source>
        <dbReference type="ARBA" id="ARBA00011738"/>
    </source>
</evidence>
<reference evidence="4" key="2">
    <citation type="submission" date="2015-06" db="UniProtKB">
        <authorList>
            <consortium name="EnsemblMetazoa"/>
        </authorList>
    </citation>
    <scope>IDENTIFICATION</scope>
</reference>
<evidence type="ECO:0000313" key="4">
    <source>
        <dbReference type="EnsemblMetazoa" id="tetur31g01330.1"/>
    </source>
</evidence>
<dbReference type="GO" id="GO:0004364">
    <property type="term" value="F:glutathione transferase activity"/>
    <property type="evidence" value="ECO:0007669"/>
    <property type="project" value="TreeGrafter"/>
</dbReference>
<dbReference type="KEGG" id="tut:107369346"/>
<sequence length="219" mass="25095">MVLELYASMGSPPCRLVYAVLKHLNIPYEQKTLNMREKEHLQPQFLELNPFHTIPTIVDDGFSLFESRAIITYLVEKYAPDNHLYPRDMHKRASINRWLYWETATLSSAVRNYMSPVFRGESEKPDAKAGEAIVNHVGTLDSILSKRNYIAGDNLTLADIALAFTVLSIKAHDLNVNQLANVNNWLKRLESDLSSIWTEIFVEPIEAMKKRFAERATKS</sequence>
<dbReference type="AlphaFoldDB" id="T1L1D2"/>
<dbReference type="SUPFAM" id="SSF47616">
    <property type="entry name" value="GST C-terminal domain-like"/>
    <property type="match status" value="1"/>
</dbReference>
<dbReference type="PROSITE" id="PS50404">
    <property type="entry name" value="GST_NTER"/>
    <property type="match status" value="1"/>
</dbReference>
<dbReference type="Pfam" id="PF00043">
    <property type="entry name" value="GST_C"/>
    <property type="match status" value="1"/>
</dbReference>
<evidence type="ECO:0000259" key="2">
    <source>
        <dbReference type="PROSITE" id="PS50404"/>
    </source>
</evidence>
<dbReference type="STRING" id="32264.T1L1D2"/>
<dbReference type="PROSITE" id="PS50405">
    <property type="entry name" value="GST_CTER"/>
    <property type="match status" value="1"/>
</dbReference>
<dbReference type="Gene3D" id="1.20.1050.10">
    <property type="match status" value="1"/>
</dbReference>
<organism evidence="4 5">
    <name type="scientific">Tetranychus urticae</name>
    <name type="common">Two-spotted spider mite</name>
    <dbReference type="NCBI Taxonomy" id="32264"/>
    <lineage>
        <taxon>Eukaryota</taxon>
        <taxon>Metazoa</taxon>
        <taxon>Ecdysozoa</taxon>
        <taxon>Arthropoda</taxon>
        <taxon>Chelicerata</taxon>
        <taxon>Arachnida</taxon>
        <taxon>Acari</taxon>
        <taxon>Acariformes</taxon>
        <taxon>Trombidiformes</taxon>
        <taxon>Prostigmata</taxon>
        <taxon>Eleutherengona</taxon>
        <taxon>Raphignathae</taxon>
        <taxon>Tetranychoidea</taxon>
        <taxon>Tetranychidae</taxon>
        <taxon>Tetranychus</taxon>
    </lineage>
</organism>
<dbReference type="OMA" id="EANAIMC"/>
<dbReference type="PANTHER" id="PTHR43969:SF9">
    <property type="entry name" value="GLUTATHIONE S TRANSFERASE D10, ISOFORM A-RELATED"/>
    <property type="match status" value="1"/>
</dbReference>
<dbReference type="SFLD" id="SFLDG01153">
    <property type="entry name" value="Main.4:_Theta-like"/>
    <property type="match status" value="1"/>
</dbReference>
<reference evidence="5" key="1">
    <citation type="submission" date="2011-08" db="EMBL/GenBank/DDBJ databases">
        <authorList>
            <person name="Rombauts S."/>
        </authorList>
    </citation>
    <scope>NUCLEOTIDE SEQUENCE</scope>
    <source>
        <strain evidence="5">London</strain>
    </source>
</reference>
<dbReference type="EnsemblMetazoa" id="tetur31g01330.1">
    <property type="protein sequence ID" value="tetur31g01330.1"/>
    <property type="gene ID" value="tetur31g01330"/>
</dbReference>
<dbReference type="GO" id="GO:0006749">
    <property type="term" value="P:glutathione metabolic process"/>
    <property type="evidence" value="ECO:0007669"/>
    <property type="project" value="TreeGrafter"/>
</dbReference>
<evidence type="ECO:0000313" key="5">
    <source>
        <dbReference type="Proteomes" id="UP000015104"/>
    </source>
</evidence>
<dbReference type="Pfam" id="PF13417">
    <property type="entry name" value="GST_N_3"/>
    <property type="match status" value="1"/>
</dbReference>
<dbReference type="HOGENOM" id="CLU_011226_2_1_1"/>
<dbReference type="Gene3D" id="3.40.30.10">
    <property type="entry name" value="Glutaredoxin"/>
    <property type="match status" value="1"/>
</dbReference>
<dbReference type="FunFam" id="1.20.1050.10:FF:000007">
    <property type="entry name" value="Glutathione S-transferase 1-1"/>
    <property type="match status" value="1"/>
</dbReference>
<protein>
    <submittedName>
        <fullName evidence="4">Uncharacterized protein</fullName>
    </submittedName>
</protein>
<dbReference type="SFLD" id="SFLDG00358">
    <property type="entry name" value="Main_(cytGST)"/>
    <property type="match status" value="1"/>
</dbReference>
<dbReference type="InterPro" id="IPR004046">
    <property type="entry name" value="GST_C"/>
</dbReference>
<dbReference type="InterPro" id="IPR036249">
    <property type="entry name" value="Thioredoxin-like_sf"/>
</dbReference>
<dbReference type="InterPro" id="IPR040079">
    <property type="entry name" value="Glutathione_S-Trfase"/>
</dbReference>
<dbReference type="PANTHER" id="PTHR43969">
    <property type="entry name" value="GLUTATHIONE S TRANSFERASE D10, ISOFORM A-RELATED"/>
    <property type="match status" value="1"/>
</dbReference>
<feature type="domain" description="GST C-terminal" evidence="3">
    <location>
        <begin position="88"/>
        <end position="212"/>
    </location>
</feature>
<dbReference type="eggNOG" id="KOG0867">
    <property type="taxonomic scope" value="Eukaryota"/>
</dbReference>
<dbReference type="InterPro" id="IPR010987">
    <property type="entry name" value="Glutathione-S-Trfase_C-like"/>
</dbReference>
<dbReference type="SUPFAM" id="SSF52833">
    <property type="entry name" value="Thioredoxin-like"/>
    <property type="match status" value="1"/>
</dbReference>
<dbReference type="FunFam" id="3.40.30.10:FF:000034">
    <property type="entry name" value="glutathione S-transferase 1"/>
    <property type="match status" value="1"/>
</dbReference>
<dbReference type="InterPro" id="IPR036282">
    <property type="entry name" value="Glutathione-S-Trfase_C_sf"/>
</dbReference>
<dbReference type="InterPro" id="IPR004045">
    <property type="entry name" value="Glutathione_S-Trfase_N"/>
</dbReference>
<gene>
    <name evidence="4" type="primary">107369346</name>
</gene>
<accession>T1L1D2</accession>
<dbReference type="EMBL" id="CAEY01000891">
    <property type="status" value="NOT_ANNOTATED_CDS"/>
    <property type="molecule type" value="Genomic_DNA"/>
</dbReference>
<name>T1L1D2_TETUR</name>
<dbReference type="Proteomes" id="UP000015104">
    <property type="component" value="Unassembled WGS sequence"/>
</dbReference>
<dbReference type="OrthoDB" id="37920at2759"/>
<feature type="domain" description="GST N-terminal" evidence="2">
    <location>
        <begin position="1"/>
        <end position="82"/>
    </location>
</feature>
<comment type="subunit">
    <text evidence="1">Homodimer.</text>
</comment>
<dbReference type="SFLD" id="SFLDS00019">
    <property type="entry name" value="Glutathione_Transferase_(cytos"/>
    <property type="match status" value="1"/>
</dbReference>
<proteinExistence type="predicted"/>
<evidence type="ECO:0000259" key="3">
    <source>
        <dbReference type="PROSITE" id="PS50405"/>
    </source>
</evidence>